<evidence type="ECO:0000256" key="6">
    <source>
        <dbReference type="HAMAP-Rule" id="MF_00479"/>
    </source>
</evidence>
<dbReference type="PANTHER" id="PTHR36118">
    <property type="entry name" value="ION-TRANSLOCATING OXIDOREDUCTASE COMPLEX SUBUNIT G"/>
    <property type="match status" value="1"/>
</dbReference>
<name>A0A1G7QQ63_9GAMM</name>
<keyword evidence="6 8" id="KW-0812">Transmembrane</keyword>
<feature type="compositionally biased region" description="Basic and acidic residues" evidence="7">
    <location>
        <begin position="1"/>
        <end position="17"/>
    </location>
</feature>
<dbReference type="GO" id="GO:0005886">
    <property type="term" value="C:plasma membrane"/>
    <property type="evidence" value="ECO:0007669"/>
    <property type="project" value="UniProtKB-SubCell"/>
</dbReference>
<feature type="region of interest" description="Disordered" evidence="7">
    <location>
        <begin position="1"/>
        <end position="24"/>
    </location>
</feature>
<keyword evidence="6 8" id="KW-1133">Transmembrane helix</keyword>
<sequence>MSTPSHRQDAPQDDASHHQARRSAPMRRAILRAAVGLGLFAMLTAGIVAGTRALTAERIADNRQASQHSQLVEVLPEELADVDIQRLVDAAFTLPASPALGQMASFTAWRASKQVNQGEGRQDAAAVVLPVIAPNGYSGDIELLVGITASGTISGVRVTRHQETPGLGDAIESRKSDWIEDFTGHSLGDPGPSGWAVTKDGGDFDAFTGATITPRAVVDAVHRSLGYVRDHHERLFGDMPDTPTPDAEQQEAMP</sequence>
<dbReference type="Pfam" id="PF04205">
    <property type="entry name" value="FMN_bind"/>
    <property type="match status" value="1"/>
</dbReference>
<dbReference type="SMART" id="SM00900">
    <property type="entry name" value="FMN_bind"/>
    <property type="match status" value="1"/>
</dbReference>
<keyword evidence="6" id="KW-1003">Cell membrane</keyword>
<keyword evidence="1 6" id="KW-0813">Transport</keyword>
<keyword evidence="6" id="KW-1278">Translocase</keyword>
<feature type="domain" description="FMN-binding" evidence="9">
    <location>
        <begin position="136"/>
        <end position="228"/>
    </location>
</feature>
<dbReference type="EMBL" id="FNCI01000003">
    <property type="protein sequence ID" value="SDG00676.1"/>
    <property type="molecule type" value="Genomic_DNA"/>
</dbReference>
<organism evidence="10 11">
    <name type="scientific">Onishia taeanensis</name>
    <dbReference type="NCBI Taxonomy" id="284577"/>
    <lineage>
        <taxon>Bacteria</taxon>
        <taxon>Pseudomonadati</taxon>
        <taxon>Pseudomonadota</taxon>
        <taxon>Gammaproteobacteria</taxon>
        <taxon>Oceanospirillales</taxon>
        <taxon>Halomonadaceae</taxon>
        <taxon>Onishia</taxon>
    </lineage>
</organism>
<evidence type="ECO:0000256" key="2">
    <source>
        <dbReference type="ARBA" id="ARBA00022553"/>
    </source>
</evidence>
<evidence type="ECO:0000256" key="1">
    <source>
        <dbReference type="ARBA" id="ARBA00022448"/>
    </source>
</evidence>
<keyword evidence="11" id="KW-1185">Reference proteome</keyword>
<feature type="region of interest" description="Disordered" evidence="7">
    <location>
        <begin position="234"/>
        <end position="254"/>
    </location>
</feature>
<dbReference type="GO" id="GO:0009055">
    <property type="term" value="F:electron transfer activity"/>
    <property type="evidence" value="ECO:0007669"/>
    <property type="project" value="InterPro"/>
</dbReference>
<feature type="modified residue" description="FMN phosphoryl threonine" evidence="6">
    <location>
        <position position="211"/>
    </location>
</feature>
<dbReference type="AlphaFoldDB" id="A0A1G7QQ63"/>
<gene>
    <name evidence="6" type="primary">rnfG</name>
    <name evidence="10" type="ORF">SAMN05216571_103386</name>
</gene>
<dbReference type="PIRSF" id="PIRSF006091">
    <property type="entry name" value="E_trnsport_RnfG"/>
    <property type="match status" value="1"/>
</dbReference>
<proteinExistence type="inferred from homology"/>
<keyword evidence="6 8" id="KW-0472">Membrane</keyword>
<dbReference type="HAMAP" id="MF_00479">
    <property type="entry name" value="RsxG_RnfG"/>
    <property type="match status" value="1"/>
</dbReference>
<dbReference type="STRING" id="284577.SAMN05216571_103386"/>
<feature type="transmembrane region" description="Helical" evidence="8">
    <location>
        <begin position="29"/>
        <end position="49"/>
    </location>
</feature>
<comment type="subcellular location">
    <subcellularLocation>
        <location evidence="6">Cell inner membrane</location>
        <topology evidence="6">Single-pass membrane protein</topology>
    </subcellularLocation>
</comment>
<keyword evidence="2 6" id="KW-0597">Phosphoprotein</keyword>
<comment type="function">
    <text evidence="6">Part of a membrane-bound complex that couples electron transfer with translocation of ions across the membrane.</text>
</comment>
<dbReference type="NCBIfam" id="TIGR01947">
    <property type="entry name" value="rnfG"/>
    <property type="match status" value="1"/>
</dbReference>
<accession>A0A1G7QQ63</accession>
<protein>
    <recommendedName>
        <fullName evidence="6">Ion-translocating oxidoreductase complex subunit G</fullName>
        <ecNumber evidence="6">7.-.-.-</ecNumber>
    </recommendedName>
    <alternativeName>
        <fullName evidence="6">Rnf electron transport complex subunit G</fullName>
    </alternativeName>
</protein>
<dbReference type="EC" id="7.-.-.-" evidence="6"/>
<reference evidence="10 11" key="1">
    <citation type="submission" date="2016-10" db="EMBL/GenBank/DDBJ databases">
        <authorList>
            <person name="de Groot N.N."/>
        </authorList>
    </citation>
    <scope>NUCLEOTIDE SEQUENCE [LARGE SCALE GENOMIC DNA]</scope>
    <source>
        <strain evidence="10 11">BH539</strain>
    </source>
</reference>
<keyword evidence="6" id="KW-0997">Cell inner membrane</keyword>
<evidence type="ECO:0000256" key="3">
    <source>
        <dbReference type="ARBA" id="ARBA00022630"/>
    </source>
</evidence>
<comment type="similarity">
    <text evidence="6">Belongs to the RnfG family.</text>
</comment>
<evidence type="ECO:0000313" key="11">
    <source>
        <dbReference type="Proteomes" id="UP000198641"/>
    </source>
</evidence>
<dbReference type="NCBIfam" id="NF002519">
    <property type="entry name" value="PRK01908.1"/>
    <property type="match status" value="1"/>
</dbReference>
<evidence type="ECO:0000256" key="5">
    <source>
        <dbReference type="ARBA" id="ARBA00022982"/>
    </source>
</evidence>
<comment type="subunit">
    <text evidence="6">The complex is composed of six subunits: RnfA, RnfB, RnfC, RnfD, RnfE and RnfG.</text>
</comment>
<dbReference type="GO" id="GO:0010181">
    <property type="term" value="F:FMN binding"/>
    <property type="evidence" value="ECO:0007669"/>
    <property type="project" value="InterPro"/>
</dbReference>
<evidence type="ECO:0000313" key="10">
    <source>
        <dbReference type="EMBL" id="SDG00676.1"/>
    </source>
</evidence>
<dbReference type="PANTHER" id="PTHR36118:SF1">
    <property type="entry name" value="ION-TRANSLOCATING OXIDOREDUCTASE COMPLEX SUBUNIT G"/>
    <property type="match status" value="1"/>
</dbReference>
<evidence type="ECO:0000256" key="4">
    <source>
        <dbReference type="ARBA" id="ARBA00022643"/>
    </source>
</evidence>
<dbReference type="GO" id="GO:0022900">
    <property type="term" value="P:electron transport chain"/>
    <property type="evidence" value="ECO:0007669"/>
    <property type="project" value="UniProtKB-UniRule"/>
</dbReference>
<keyword evidence="3 6" id="KW-0285">Flavoprotein</keyword>
<keyword evidence="4 6" id="KW-0288">FMN</keyword>
<evidence type="ECO:0000256" key="8">
    <source>
        <dbReference type="SAM" id="Phobius"/>
    </source>
</evidence>
<dbReference type="Proteomes" id="UP000198641">
    <property type="component" value="Unassembled WGS sequence"/>
</dbReference>
<comment type="cofactor">
    <cofactor evidence="6">
        <name>FMN</name>
        <dbReference type="ChEBI" id="CHEBI:58210"/>
    </cofactor>
</comment>
<dbReference type="RefSeq" id="WP_340147959.1">
    <property type="nucleotide sequence ID" value="NZ_FNCI01000003.1"/>
</dbReference>
<keyword evidence="5 6" id="KW-0249">Electron transport</keyword>
<evidence type="ECO:0000256" key="7">
    <source>
        <dbReference type="SAM" id="MobiDB-lite"/>
    </source>
</evidence>
<dbReference type="InterPro" id="IPR010209">
    <property type="entry name" value="Ion_transpt_RnfG/RsxG"/>
</dbReference>
<evidence type="ECO:0000259" key="9">
    <source>
        <dbReference type="SMART" id="SM00900"/>
    </source>
</evidence>
<dbReference type="InterPro" id="IPR007329">
    <property type="entry name" value="FMN-bd"/>
</dbReference>